<dbReference type="GO" id="GO:0009164">
    <property type="term" value="P:nucleoside catabolic process"/>
    <property type="evidence" value="ECO:0007669"/>
    <property type="project" value="InterPro"/>
</dbReference>
<keyword evidence="7" id="KW-0326">Glycosidase</keyword>
<evidence type="ECO:0000259" key="6">
    <source>
        <dbReference type="Pfam" id="PF01048"/>
    </source>
</evidence>
<dbReference type="PANTHER" id="PTHR46832">
    <property type="entry name" value="5'-METHYLTHIOADENOSINE/S-ADENOSYLHOMOCYSTEINE NUCLEOSIDASE"/>
    <property type="match status" value="1"/>
</dbReference>
<dbReference type="EMBL" id="VSSQ01006003">
    <property type="protein sequence ID" value="MPM31191.1"/>
    <property type="molecule type" value="Genomic_DNA"/>
</dbReference>
<protein>
    <recommendedName>
        <fullName evidence="2">adenosylhomocysteine nucleosidase</fullName>
        <ecNumber evidence="2">3.2.2.9</ecNumber>
    </recommendedName>
</protein>
<dbReference type="GO" id="GO:0019509">
    <property type="term" value="P:L-methionine salvage from methylthioadenosine"/>
    <property type="evidence" value="ECO:0007669"/>
    <property type="project" value="UniProtKB-UniPathway"/>
</dbReference>
<dbReference type="InterPro" id="IPR000845">
    <property type="entry name" value="Nucleoside_phosphorylase_d"/>
</dbReference>
<dbReference type="InterPro" id="IPR035994">
    <property type="entry name" value="Nucleoside_phosphorylase_sf"/>
</dbReference>
<dbReference type="InterPro" id="IPR010049">
    <property type="entry name" value="MTA_SAH_Nsdase"/>
</dbReference>
<dbReference type="UniPathway" id="UPA00904">
    <property type="reaction ID" value="UER00871"/>
</dbReference>
<organism evidence="7">
    <name type="scientific">bioreactor metagenome</name>
    <dbReference type="NCBI Taxonomy" id="1076179"/>
    <lineage>
        <taxon>unclassified sequences</taxon>
        <taxon>metagenomes</taxon>
        <taxon>ecological metagenomes</taxon>
    </lineage>
</organism>
<gene>
    <name evidence="7" type="primary">mtnN_10</name>
    <name evidence="7" type="ORF">SDC9_77745</name>
</gene>
<dbReference type="NCBIfam" id="TIGR01704">
    <property type="entry name" value="MTA_SAH-Nsdase"/>
    <property type="match status" value="1"/>
</dbReference>
<accession>A0A644YTI8</accession>
<dbReference type="GO" id="GO:0019284">
    <property type="term" value="P:L-methionine salvage from S-adenosylmethionine"/>
    <property type="evidence" value="ECO:0007669"/>
    <property type="project" value="TreeGrafter"/>
</dbReference>
<dbReference type="Gene3D" id="3.40.50.1580">
    <property type="entry name" value="Nucleoside phosphorylase domain"/>
    <property type="match status" value="1"/>
</dbReference>
<evidence type="ECO:0000256" key="3">
    <source>
        <dbReference type="ARBA" id="ARBA00022605"/>
    </source>
</evidence>
<dbReference type="NCBIfam" id="NF004079">
    <property type="entry name" value="PRK05584.1"/>
    <property type="match status" value="1"/>
</dbReference>
<feature type="domain" description="Nucleoside phosphorylase" evidence="6">
    <location>
        <begin position="3"/>
        <end position="227"/>
    </location>
</feature>
<reference evidence="7" key="1">
    <citation type="submission" date="2019-08" db="EMBL/GenBank/DDBJ databases">
        <authorList>
            <person name="Kucharzyk K."/>
            <person name="Murdoch R.W."/>
            <person name="Higgins S."/>
            <person name="Loffler F."/>
        </authorList>
    </citation>
    <scope>NUCLEOTIDE SEQUENCE</scope>
</reference>
<dbReference type="GO" id="GO:0008782">
    <property type="term" value="F:adenosylhomocysteine nucleosidase activity"/>
    <property type="evidence" value="ECO:0007669"/>
    <property type="project" value="UniProtKB-EC"/>
</dbReference>
<keyword evidence="5" id="KW-0486">Methionine biosynthesis</keyword>
<dbReference type="Pfam" id="PF01048">
    <property type="entry name" value="PNP_UDP_1"/>
    <property type="match status" value="1"/>
</dbReference>
<proteinExistence type="predicted"/>
<evidence type="ECO:0000313" key="7">
    <source>
        <dbReference type="EMBL" id="MPM31191.1"/>
    </source>
</evidence>
<dbReference type="PANTHER" id="PTHR46832:SF1">
    <property type="entry name" value="5'-METHYLTHIOADENOSINE_S-ADENOSYLHOMOCYSTEINE NUCLEOSIDASE"/>
    <property type="match status" value="1"/>
</dbReference>
<name>A0A644YTI8_9ZZZZ</name>
<comment type="pathway">
    <text evidence="1">Amino-acid biosynthesis; L-methionine biosynthesis via salvage pathway; S-methyl-5-thio-alpha-D-ribose 1-phosphate from S-methyl-5'-thioadenosine (hydrolase route): step 1/2.</text>
</comment>
<keyword evidence="4 7" id="KW-0378">Hydrolase</keyword>
<dbReference type="GO" id="GO:0008930">
    <property type="term" value="F:methylthioadenosine nucleosidase activity"/>
    <property type="evidence" value="ECO:0007669"/>
    <property type="project" value="InterPro"/>
</dbReference>
<comment type="caution">
    <text evidence="7">The sequence shown here is derived from an EMBL/GenBank/DDBJ whole genome shotgun (WGS) entry which is preliminary data.</text>
</comment>
<evidence type="ECO:0000256" key="1">
    <source>
        <dbReference type="ARBA" id="ARBA00004945"/>
    </source>
</evidence>
<keyword evidence="3" id="KW-0028">Amino-acid biosynthesis</keyword>
<dbReference type="GO" id="GO:0005829">
    <property type="term" value="C:cytosol"/>
    <property type="evidence" value="ECO:0007669"/>
    <property type="project" value="TreeGrafter"/>
</dbReference>
<dbReference type="EC" id="3.2.2.9" evidence="2"/>
<dbReference type="AlphaFoldDB" id="A0A644YTI8"/>
<evidence type="ECO:0000256" key="5">
    <source>
        <dbReference type="ARBA" id="ARBA00023167"/>
    </source>
</evidence>
<dbReference type="CDD" id="cd09008">
    <property type="entry name" value="MTAN"/>
    <property type="match status" value="1"/>
</dbReference>
<sequence length="231" mass="24342">MKTIGIIGAMDEEVALIKSTMKVERTFEKAGCTFLSGTIDGKNAVVVRCGIGKVNAAMCTQILIDVFDVDAVINTGAAGALAGGITVGDVVISTDALQHDMDCSPLGDPIGVIPRMKESIFKADAELAKAAFEASEKVIEGKTVMGRIVSGDQFIANSDVKDKLLNVFKGSCAEMEGAAIAHICYMNEVPYVIIRNISDSADGSADVSFSEFCVTAAEHSGKIVLEMMKHI</sequence>
<evidence type="ECO:0000256" key="4">
    <source>
        <dbReference type="ARBA" id="ARBA00022801"/>
    </source>
</evidence>
<evidence type="ECO:0000256" key="2">
    <source>
        <dbReference type="ARBA" id="ARBA00011974"/>
    </source>
</evidence>
<dbReference type="SUPFAM" id="SSF53167">
    <property type="entry name" value="Purine and uridine phosphorylases"/>
    <property type="match status" value="1"/>
</dbReference>